<keyword evidence="1" id="KW-0175">Coiled coil</keyword>
<dbReference type="InterPro" id="IPR023614">
    <property type="entry name" value="Porin_dom_sf"/>
</dbReference>
<organism evidence="3">
    <name type="scientific">Candidatus Kentrum sp. SD</name>
    <dbReference type="NCBI Taxonomy" id="2126332"/>
    <lineage>
        <taxon>Bacteria</taxon>
        <taxon>Pseudomonadati</taxon>
        <taxon>Pseudomonadota</taxon>
        <taxon>Gammaproteobacteria</taxon>
        <taxon>Candidatus Kentrum</taxon>
    </lineage>
</organism>
<evidence type="ECO:0000256" key="1">
    <source>
        <dbReference type="SAM" id="Coils"/>
    </source>
</evidence>
<evidence type="ECO:0000313" key="3">
    <source>
        <dbReference type="EMBL" id="VFK47595.1"/>
    </source>
</evidence>
<accession>A0A450Z1A0</accession>
<proteinExistence type="predicted"/>
<evidence type="ECO:0000313" key="2">
    <source>
        <dbReference type="EMBL" id="VFK41749.1"/>
    </source>
</evidence>
<dbReference type="AlphaFoldDB" id="A0A450Z1A0"/>
<dbReference type="SUPFAM" id="SSF56935">
    <property type="entry name" value="Porins"/>
    <property type="match status" value="1"/>
</dbReference>
<evidence type="ECO:0008006" key="4">
    <source>
        <dbReference type="Google" id="ProtNLM"/>
    </source>
</evidence>
<sequence>MKSSLLRYRHISRNRKTEQGKPAHAARHARRAGLAMVVAILHIPAAWSAEQSGAEGSGEIAELRRALADMRQQYEARINALEARIRRAEISAASAETKATGNEARIEARAAPAPVPTAGIQSRANAFNPAISLILQGTGASYSRNPEHWRLPGFQSGGEASLKSEGLSLDETELTASANVDNWFYGQVTLGLHEHAGETEVHVEEAFLENLSLPGGFGLKAGRFFPEIGYLNTSHSHTWDFADVSLTGQAFLGRQYHDDGLRLSWLAPTENYLEFGVEVLRGEKFPASGNSDRLLGGAQNWFARVGGDIGANHSFLAGLSHLRAEPEKRSSGHTHEDHAGETFAFSGDSDLTVASLVWKWAPGGNAANRSLTLQGEYFHRDEEGNVDFENGASTALLPYDGAQQGAYLQGVYRFLPNWRAGIRHDRLWSDNDLGVARKSAGLDNTELLEESGLLGRHDPYRWTLMSDYSNSEFSRLRFQYAKDYSVSDDGDDQFLIQYIMSLGSHGAHSY</sequence>
<dbReference type="EMBL" id="CAADFR010000103">
    <property type="protein sequence ID" value="VFK41749.1"/>
    <property type="molecule type" value="Genomic_DNA"/>
</dbReference>
<name>A0A450Z1A0_9GAMM</name>
<reference evidence="3" key="1">
    <citation type="submission" date="2019-02" db="EMBL/GenBank/DDBJ databases">
        <authorList>
            <person name="Gruber-Vodicka R. H."/>
            <person name="Seah K. B. B."/>
        </authorList>
    </citation>
    <scope>NUCLEOTIDE SEQUENCE</scope>
    <source>
        <strain evidence="3">BECK_S1320</strain>
        <strain evidence="2">BECK_S1321</strain>
    </source>
</reference>
<protein>
    <recommendedName>
        <fullName evidence="4">Phosphate-selective porin O and P</fullName>
    </recommendedName>
</protein>
<dbReference type="Gene3D" id="2.40.160.10">
    <property type="entry name" value="Porin"/>
    <property type="match status" value="1"/>
</dbReference>
<dbReference type="EMBL" id="CAADFU010000099">
    <property type="protein sequence ID" value="VFK47595.1"/>
    <property type="molecule type" value="Genomic_DNA"/>
</dbReference>
<feature type="coiled-coil region" evidence="1">
    <location>
        <begin position="60"/>
        <end position="98"/>
    </location>
</feature>
<gene>
    <name evidence="3" type="ORF">BECKSD772E_GA0070983_10994</name>
    <name evidence="2" type="ORF">BECKSD772F_GA0070984_11036</name>
</gene>